<keyword evidence="3" id="KW-0862">Zinc</keyword>
<evidence type="ECO:0000256" key="3">
    <source>
        <dbReference type="ARBA" id="ARBA00022833"/>
    </source>
</evidence>
<dbReference type="Pfam" id="PF05485">
    <property type="entry name" value="THAP"/>
    <property type="match status" value="1"/>
</dbReference>
<evidence type="ECO:0000256" key="4">
    <source>
        <dbReference type="ARBA" id="ARBA00023125"/>
    </source>
</evidence>
<feature type="domain" description="THAP-type" evidence="6">
    <location>
        <begin position="18"/>
        <end position="81"/>
    </location>
</feature>
<dbReference type="GO" id="GO:0003677">
    <property type="term" value="F:DNA binding"/>
    <property type="evidence" value="ECO:0007669"/>
    <property type="project" value="UniProtKB-KW"/>
</dbReference>
<evidence type="ECO:0000256" key="5">
    <source>
        <dbReference type="SAM" id="MobiDB-lite"/>
    </source>
</evidence>
<evidence type="ECO:0000259" key="6">
    <source>
        <dbReference type="SMART" id="SM00692"/>
    </source>
</evidence>
<dbReference type="SMART" id="SM00692">
    <property type="entry name" value="DM3"/>
    <property type="match status" value="1"/>
</dbReference>
<evidence type="ECO:0000313" key="8">
    <source>
        <dbReference type="Proteomes" id="UP000075883"/>
    </source>
</evidence>
<protein>
    <recommendedName>
        <fullName evidence="6">THAP-type domain-containing protein</fullName>
    </recommendedName>
</protein>
<evidence type="ECO:0000256" key="2">
    <source>
        <dbReference type="ARBA" id="ARBA00022771"/>
    </source>
</evidence>
<proteinExistence type="predicted"/>
<dbReference type="AlphaFoldDB" id="A0A182MBG8"/>
<accession>A0A182MBG8</accession>
<sequence>MSRFRSSFGLVGEDTRTLRESNRFRRWLSLINNPRLQRMNPLNVFKSARVCRRHFGPDCFNGMCRNLLPIAIPTLHLPEVRPVALVQPMDAVGDELEHLLREERRQQLKRHGATETPYGDEANEIGKRARIGVTLMSSDVDEAECNMGDRYFDRIIAFDVDEEYDDRSLASDSRISPVCDGNYGLTSFSGLVMSTAELNTLKQVEILNEPPETLLNDSPPPPDDRSRVSIEQGYEQLVREFATEASNEEQEQQVQRKEDVVTNNRGESLLEESTTKQTGMEEFRKGMYRLEPISTSYITNLPKTLQEHQ</sequence>
<keyword evidence="8" id="KW-1185">Reference proteome</keyword>
<name>A0A182MBG8_9DIPT</name>
<dbReference type="SUPFAM" id="SSF57716">
    <property type="entry name" value="Glucocorticoid receptor-like (DNA-binding domain)"/>
    <property type="match status" value="1"/>
</dbReference>
<reference evidence="7" key="2">
    <citation type="submission" date="2020-05" db="UniProtKB">
        <authorList>
            <consortium name="EnsemblMetazoa"/>
        </authorList>
    </citation>
    <scope>IDENTIFICATION</scope>
    <source>
        <strain evidence="7">A-37</strain>
    </source>
</reference>
<organism evidence="7 8">
    <name type="scientific">Anopheles culicifacies</name>
    <dbReference type="NCBI Taxonomy" id="139723"/>
    <lineage>
        <taxon>Eukaryota</taxon>
        <taxon>Metazoa</taxon>
        <taxon>Ecdysozoa</taxon>
        <taxon>Arthropoda</taxon>
        <taxon>Hexapoda</taxon>
        <taxon>Insecta</taxon>
        <taxon>Pterygota</taxon>
        <taxon>Neoptera</taxon>
        <taxon>Endopterygota</taxon>
        <taxon>Diptera</taxon>
        <taxon>Nematocera</taxon>
        <taxon>Culicoidea</taxon>
        <taxon>Culicidae</taxon>
        <taxon>Anophelinae</taxon>
        <taxon>Anopheles</taxon>
        <taxon>culicifacies species complex</taxon>
    </lineage>
</organism>
<evidence type="ECO:0000256" key="1">
    <source>
        <dbReference type="ARBA" id="ARBA00022723"/>
    </source>
</evidence>
<dbReference type="EMBL" id="AXCM01008995">
    <property type="status" value="NOT_ANNOTATED_CDS"/>
    <property type="molecule type" value="Genomic_DNA"/>
</dbReference>
<dbReference type="Proteomes" id="UP000075883">
    <property type="component" value="Unassembled WGS sequence"/>
</dbReference>
<feature type="compositionally biased region" description="Polar residues" evidence="5">
    <location>
        <begin position="261"/>
        <end position="278"/>
    </location>
</feature>
<dbReference type="InterPro" id="IPR006612">
    <property type="entry name" value="THAP_Znf"/>
</dbReference>
<feature type="region of interest" description="Disordered" evidence="5">
    <location>
        <begin position="243"/>
        <end position="283"/>
    </location>
</feature>
<keyword evidence="1" id="KW-0479">Metal-binding</keyword>
<evidence type="ECO:0000313" key="7">
    <source>
        <dbReference type="EnsemblMetazoa" id="ACUA014186-PA"/>
    </source>
</evidence>
<keyword evidence="4" id="KW-0238">DNA-binding</keyword>
<dbReference type="VEuPathDB" id="VectorBase:ACUA014186"/>
<dbReference type="GO" id="GO:0008270">
    <property type="term" value="F:zinc ion binding"/>
    <property type="evidence" value="ECO:0007669"/>
    <property type="project" value="UniProtKB-KW"/>
</dbReference>
<dbReference type="EnsemblMetazoa" id="ACUA014186-RA">
    <property type="protein sequence ID" value="ACUA014186-PA"/>
    <property type="gene ID" value="ACUA014186"/>
</dbReference>
<keyword evidence="2" id="KW-0863">Zinc-finger</keyword>
<reference evidence="8" key="1">
    <citation type="submission" date="2013-09" db="EMBL/GenBank/DDBJ databases">
        <title>The Genome Sequence of Anopheles culicifacies species A.</title>
        <authorList>
            <consortium name="The Broad Institute Genomics Platform"/>
            <person name="Neafsey D.E."/>
            <person name="Besansky N."/>
            <person name="Howell P."/>
            <person name="Walton C."/>
            <person name="Young S.K."/>
            <person name="Zeng Q."/>
            <person name="Gargeya S."/>
            <person name="Fitzgerald M."/>
            <person name="Haas B."/>
            <person name="Abouelleil A."/>
            <person name="Allen A.W."/>
            <person name="Alvarado L."/>
            <person name="Arachchi H.M."/>
            <person name="Berlin A.M."/>
            <person name="Chapman S.B."/>
            <person name="Gainer-Dewar J."/>
            <person name="Goldberg J."/>
            <person name="Griggs A."/>
            <person name="Gujja S."/>
            <person name="Hansen M."/>
            <person name="Howarth C."/>
            <person name="Imamovic A."/>
            <person name="Ireland A."/>
            <person name="Larimer J."/>
            <person name="McCowan C."/>
            <person name="Murphy C."/>
            <person name="Pearson M."/>
            <person name="Poon T.W."/>
            <person name="Priest M."/>
            <person name="Roberts A."/>
            <person name="Saif S."/>
            <person name="Shea T."/>
            <person name="Sisk P."/>
            <person name="Sykes S."/>
            <person name="Wortman J."/>
            <person name="Nusbaum C."/>
            <person name="Birren B."/>
        </authorList>
    </citation>
    <scope>NUCLEOTIDE SEQUENCE [LARGE SCALE GENOMIC DNA]</scope>
    <source>
        <strain evidence="8">A-37</strain>
    </source>
</reference>